<evidence type="ECO:0000313" key="3">
    <source>
        <dbReference type="EMBL" id="TWT71526.1"/>
    </source>
</evidence>
<proteinExistence type="predicted"/>
<gene>
    <name evidence="3" type="ORF">Pan14r_38360</name>
</gene>
<keyword evidence="2" id="KW-0175">Coiled coil</keyword>
<dbReference type="Gene3D" id="2.40.50.100">
    <property type="match status" value="1"/>
</dbReference>
<feature type="coiled-coil region" evidence="2">
    <location>
        <begin position="132"/>
        <end position="190"/>
    </location>
</feature>
<protein>
    <submittedName>
        <fullName evidence="3">HlyD family secretion protein</fullName>
    </submittedName>
</protein>
<evidence type="ECO:0000313" key="4">
    <source>
        <dbReference type="Proteomes" id="UP000317238"/>
    </source>
</evidence>
<dbReference type="GO" id="GO:0030313">
    <property type="term" value="C:cell envelope"/>
    <property type="evidence" value="ECO:0007669"/>
    <property type="project" value="TreeGrafter"/>
</dbReference>
<dbReference type="PANTHER" id="PTHR30097:SF4">
    <property type="entry name" value="SLR6042 PROTEIN"/>
    <property type="match status" value="1"/>
</dbReference>
<dbReference type="GO" id="GO:0060003">
    <property type="term" value="P:copper ion export"/>
    <property type="evidence" value="ECO:0007669"/>
    <property type="project" value="TreeGrafter"/>
</dbReference>
<dbReference type="OrthoDB" id="235102at2"/>
<reference evidence="3 4" key="1">
    <citation type="submission" date="2019-02" db="EMBL/GenBank/DDBJ databases">
        <title>Deep-cultivation of Planctomycetes and their phenomic and genomic characterization uncovers novel biology.</title>
        <authorList>
            <person name="Wiegand S."/>
            <person name="Jogler M."/>
            <person name="Boedeker C."/>
            <person name="Pinto D."/>
            <person name="Vollmers J."/>
            <person name="Rivas-Marin E."/>
            <person name="Kohn T."/>
            <person name="Peeters S.H."/>
            <person name="Heuer A."/>
            <person name="Rast P."/>
            <person name="Oberbeckmann S."/>
            <person name="Bunk B."/>
            <person name="Jeske O."/>
            <person name="Meyerdierks A."/>
            <person name="Storesund J.E."/>
            <person name="Kallscheuer N."/>
            <person name="Luecker S."/>
            <person name="Lage O.M."/>
            <person name="Pohl T."/>
            <person name="Merkel B.J."/>
            <person name="Hornburger P."/>
            <person name="Mueller R.-W."/>
            <person name="Bruemmer F."/>
            <person name="Labrenz M."/>
            <person name="Spormann A.M."/>
            <person name="Op Den Camp H."/>
            <person name="Overmann J."/>
            <person name="Amann R."/>
            <person name="Jetten M.S.M."/>
            <person name="Mascher T."/>
            <person name="Medema M.H."/>
            <person name="Devos D.P."/>
            <person name="Kaster A.-K."/>
            <person name="Ovreas L."/>
            <person name="Rohde M."/>
            <person name="Galperin M.Y."/>
            <person name="Jogler C."/>
        </authorList>
    </citation>
    <scope>NUCLEOTIDE SEQUENCE [LARGE SCALE GENOMIC DNA]</scope>
    <source>
        <strain evidence="3 4">Pan14r</strain>
    </source>
</reference>
<name>A0A5C5Y780_9PLAN</name>
<evidence type="ECO:0000256" key="2">
    <source>
        <dbReference type="SAM" id="Coils"/>
    </source>
</evidence>
<dbReference type="PANTHER" id="PTHR30097">
    <property type="entry name" value="CATION EFFLUX SYSTEM PROTEIN CUSB"/>
    <property type="match status" value="1"/>
</dbReference>
<dbReference type="AlphaFoldDB" id="A0A5C5Y780"/>
<dbReference type="RefSeq" id="WP_146439836.1">
    <property type="nucleotide sequence ID" value="NZ_SJPL01000001.1"/>
</dbReference>
<organism evidence="3 4">
    <name type="scientific">Crateriforma conspicua</name>
    <dbReference type="NCBI Taxonomy" id="2527996"/>
    <lineage>
        <taxon>Bacteria</taxon>
        <taxon>Pseudomonadati</taxon>
        <taxon>Planctomycetota</taxon>
        <taxon>Planctomycetia</taxon>
        <taxon>Planctomycetales</taxon>
        <taxon>Planctomycetaceae</taxon>
        <taxon>Crateriforma</taxon>
    </lineage>
</organism>
<dbReference type="GO" id="GO:0015679">
    <property type="term" value="P:plasma membrane copper ion transport"/>
    <property type="evidence" value="ECO:0007669"/>
    <property type="project" value="TreeGrafter"/>
</dbReference>
<evidence type="ECO:0000256" key="1">
    <source>
        <dbReference type="ARBA" id="ARBA00022448"/>
    </source>
</evidence>
<sequence length="472" mass="51760">MTKLKWVKSLVGPLLVIAVVAGLWAYRDSLFETTAPKDDASSEAASGSGELEILELSAQARKNLELRSKAARPTDYWRTITIPGMVQDRPGISDRGVTSPAVGSVAEIHVFPGDTVRPGERLVTVALFSEYLQATQTQLFKATREISLLRKEIDRLSDLASSGGIAGSKLIQMENDIQRQETLTQAAKQELLNRGLSPSQVKQVVQGSFVSTIEVNAPPPRGLSTAERIDELSPVSQASFVVTDGTDPLIAYEVQSLAVELGQTVQAGQLIADLANHRHLYVVGHAFKREAGLLEKAAQEAREIEVEFSDDNAELWSPLDQSFQIRHLSNSIDVESRTFDFFVPLENQSRSYEKNRETFLVWRFRPGQRARIHVPVEKLDDVFVLPSEAIAREGPDAFVYRQNGDLFNQIAVNVLHEDRRSVVIANDGSITPGTYIAQNAGASLSRVLKSQSASGQQPGLHVHADGTVHAAH</sequence>
<accession>A0A5C5Y780</accession>
<dbReference type="InterPro" id="IPR051909">
    <property type="entry name" value="MFP_Cation_Efflux"/>
</dbReference>
<comment type="caution">
    <text evidence="3">The sequence shown here is derived from an EMBL/GenBank/DDBJ whole genome shotgun (WGS) entry which is preliminary data.</text>
</comment>
<dbReference type="Proteomes" id="UP000317238">
    <property type="component" value="Unassembled WGS sequence"/>
</dbReference>
<dbReference type="EMBL" id="SJPL01000001">
    <property type="protein sequence ID" value="TWT71526.1"/>
    <property type="molecule type" value="Genomic_DNA"/>
</dbReference>
<keyword evidence="4" id="KW-1185">Reference proteome</keyword>
<keyword evidence="1" id="KW-0813">Transport</keyword>